<sequence length="193" mass="20816">MSSDVLAYKVVAIGESGVGKTSIINRYSEGTFSANAMPTIGAGYIKCVVPIDDCEVTLNVWDTAGQERFQSLIPLYTRSSQACIIVFDMSSENALASLEKTYEAVSDLIEFGVYISISGNKCDMLTNDFDGAIFEKWAKDKNLSFFRTSAKTGQGIDSLFADVAIGCQNADLSNEASKRGIAMNDTKSGKCCK</sequence>
<name>A0A1J4JCW3_9EUKA</name>
<accession>A0A1J4JCW3</accession>
<comment type="caution">
    <text evidence="2">The sequence shown here is derived from an EMBL/GenBank/DDBJ whole genome shotgun (WGS) entry which is preliminary data.</text>
</comment>
<dbReference type="AlphaFoldDB" id="A0A1J4JCW3"/>
<protein>
    <submittedName>
        <fullName evidence="2">Vacuolar protein sorting-associated protein 21</fullName>
    </submittedName>
</protein>
<dbReference type="SMART" id="SM00175">
    <property type="entry name" value="RAB"/>
    <property type="match status" value="1"/>
</dbReference>
<dbReference type="Pfam" id="PF00071">
    <property type="entry name" value="Ras"/>
    <property type="match status" value="1"/>
</dbReference>
<dbReference type="InterPro" id="IPR001806">
    <property type="entry name" value="Small_GTPase"/>
</dbReference>
<evidence type="ECO:0000256" key="1">
    <source>
        <dbReference type="ARBA" id="ARBA00022741"/>
    </source>
</evidence>
<dbReference type="PROSITE" id="PS51421">
    <property type="entry name" value="RAS"/>
    <property type="match status" value="1"/>
</dbReference>
<dbReference type="PROSITE" id="PS51419">
    <property type="entry name" value="RAB"/>
    <property type="match status" value="1"/>
</dbReference>
<dbReference type="GO" id="GO:0003924">
    <property type="term" value="F:GTPase activity"/>
    <property type="evidence" value="ECO:0007669"/>
    <property type="project" value="InterPro"/>
</dbReference>
<keyword evidence="3" id="KW-1185">Reference proteome</keyword>
<gene>
    <name evidence="2" type="primary">VPS21</name>
    <name evidence="2" type="ORF">TRFO_36830</name>
</gene>
<dbReference type="SMART" id="SM00173">
    <property type="entry name" value="RAS"/>
    <property type="match status" value="1"/>
</dbReference>
<dbReference type="NCBIfam" id="TIGR00231">
    <property type="entry name" value="small_GTP"/>
    <property type="match status" value="1"/>
</dbReference>
<dbReference type="InterPro" id="IPR027417">
    <property type="entry name" value="P-loop_NTPase"/>
</dbReference>
<proteinExistence type="predicted"/>
<reference evidence="2" key="1">
    <citation type="submission" date="2016-10" db="EMBL/GenBank/DDBJ databases">
        <authorList>
            <person name="Benchimol M."/>
            <person name="Almeida L.G."/>
            <person name="Vasconcelos A.T."/>
            <person name="Perreira-Neves A."/>
            <person name="Rosa I.A."/>
            <person name="Tasca T."/>
            <person name="Bogo M.R."/>
            <person name="de Souza W."/>
        </authorList>
    </citation>
    <scope>NUCLEOTIDE SEQUENCE [LARGE SCALE GENOMIC DNA]</scope>
    <source>
        <strain evidence="2">K</strain>
    </source>
</reference>
<organism evidence="2 3">
    <name type="scientific">Tritrichomonas foetus</name>
    <dbReference type="NCBI Taxonomy" id="1144522"/>
    <lineage>
        <taxon>Eukaryota</taxon>
        <taxon>Metamonada</taxon>
        <taxon>Parabasalia</taxon>
        <taxon>Tritrichomonadida</taxon>
        <taxon>Tritrichomonadidae</taxon>
        <taxon>Tritrichomonas</taxon>
    </lineage>
</organism>
<dbReference type="Gene3D" id="3.40.50.300">
    <property type="entry name" value="P-loop containing nucleotide triphosphate hydrolases"/>
    <property type="match status" value="1"/>
</dbReference>
<dbReference type="VEuPathDB" id="TrichDB:TRFO_36830"/>
<dbReference type="PRINTS" id="PR00449">
    <property type="entry name" value="RASTRNSFRMNG"/>
</dbReference>
<keyword evidence="1" id="KW-0547">Nucleotide-binding</keyword>
<dbReference type="OrthoDB" id="63533at2759"/>
<dbReference type="EMBL" id="MLAK01001142">
    <property type="protein sequence ID" value="OHS97022.1"/>
    <property type="molecule type" value="Genomic_DNA"/>
</dbReference>
<dbReference type="FunFam" id="3.40.50.300:FF:001462">
    <property type="entry name" value="Small GTP-binding protein, putative"/>
    <property type="match status" value="1"/>
</dbReference>
<dbReference type="SMART" id="SM00174">
    <property type="entry name" value="RHO"/>
    <property type="match status" value="1"/>
</dbReference>
<dbReference type="InterPro" id="IPR005225">
    <property type="entry name" value="Small_GTP-bd"/>
</dbReference>
<dbReference type="GeneID" id="94845771"/>
<evidence type="ECO:0000313" key="2">
    <source>
        <dbReference type="EMBL" id="OHS97022.1"/>
    </source>
</evidence>
<dbReference type="GO" id="GO:0005525">
    <property type="term" value="F:GTP binding"/>
    <property type="evidence" value="ECO:0007669"/>
    <property type="project" value="InterPro"/>
</dbReference>
<dbReference type="SUPFAM" id="SSF52540">
    <property type="entry name" value="P-loop containing nucleoside triphosphate hydrolases"/>
    <property type="match status" value="1"/>
</dbReference>
<dbReference type="RefSeq" id="XP_068350159.1">
    <property type="nucleotide sequence ID" value="XM_068511067.1"/>
</dbReference>
<dbReference type="CDD" id="cd00154">
    <property type="entry name" value="Rab"/>
    <property type="match status" value="1"/>
</dbReference>
<dbReference type="PANTHER" id="PTHR47978">
    <property type="match status" value="1"/>
</dbReference>
<dbReference type="SMART" id="SM00176">
    <property type="entry name" value="RAN"/>
    <property type="match status" value="1"/>
</dbReference>
<evidence type="ECO:0000313" key="3">
    <source>
        <dbReference type="Proteomes" id="UP000179807"/>
    </source>
</evidence>
<dbReference type="Proteomes" id="UP000179807">
    <property type="component" value="Unassembled WGS sequence"/>
</dbReference>